<evidence type="ECO:0000256" key="10">
    <source>
        <dbReference type="ARBA" id="ARBA00023303"/>
    </source>
</evidence>
<evidence type="ECO:0000256" key="5">
    <source>
        <dbReference type="ARBA" id="ARBA00022692"/>
    </source>
</evidence>
<feature type="transmembrane region" description="Helical" evidence="11">
    <location>
        <begin position="43"/>
        <end position="64"/>
    </location>
</feature>
<feature type="non-terminal residue" evidence="12">
    <location>
        <position position="135"/>
    </location>
</feature>
<evidence type="ECO:0000256" key="9">
    <source>
        <dbReference type="ARBA" id="ARBA00023136"/>
    </source>
</evidence>
<gene>
    <name evidence="12" type="ORF">PFISCL1PPCAC_28668</name>
</gene>
<reference evidence="12" key="1">
    <citation type="submission" date="2023-10" db="EMBL/GenBank/DDBJ databases">
        <title>Genome assembly of Pristionchus species.</title>
        <authorList>
            <person name="Yoshida K."/>
            <person name="Sommer R.J."/>
        </authorList>
    </citation>
    <scope>NUCLEOTIDE SEQUENCE</scope>
    <source>
        <strain evidence="12">RS5133</strain>
    </source>
</reference>
<evidence type="ECO:0000256" key="4">
    <source>
        <dbReference type="ARBA" id="ARBA00022475"/>
    </source>
</evidence>
<dbReference type="PANTHER" id="PTHR21522:SF43">
    <property type="entry name" value="OTOPETRIN-2"/>
    <property type="match status" value="1"/>
</dbReference>
<feature type="non-terminal residue" evidence="12">
    <location>
        <position position="1"/>
    </location>
</feature>
<keyword evidence="10" id="KW-0407">Ion channel</keyword>
<dbReference type="GO" id="GO:0005886">
    <property type="term" value="C:plasma membrane"/>
    <property type="evidence" value="ECO:0007669"/>
    <property type="project" value="UniProtKB-SubCell"/>
</dbReference>
<evidence type="ECO:0000256" key="8">
    <source>
        <dbReference type="ARBA" id="ARBA00023065"/>
    </source>
</evidence>
<keyword evidence="3" id="KW-0813">Transport</keyword>
<evidence type="ECO:0008006" key="14">
    <source>
        <dbReference type="Google" id="ProtNLM"/>
    </source>
</evidence>
<dbReference type="EMBL" id="BTSY01000116">
    <property type="protein sequence ID" value="GMT37371.1"/>
    <property type="molecule type" value="Genomic_DNA"/>
</dbReference>
<evidence type="ECO:0000256" key="3">
    <source>
        <dbReference type="ARBA" id="ARBA00022448"/>
    </source>
</evidence>
<evidence type="ECO:0000256" key="6">
    <source>
        <dbReference type="ARBA" id="ARBA00022781"/>
    </source>
</evidence>
<comment type="caution">
    <text evidence="12">The sequence shown here is derived from an EMBL/GenBank/DDBJ whole genome shotgun (WGS) entry which is preliminary data.</text>
</comment>
<proteinExistence type="inferred from homology"/>
<name>A0AAV5X1P5_9BILA</name>
<keyword evidence="9 11" id="KW-0472">Membrane</keyword>
<keyword evidence="7 11" id="KW-1133">Transmembrane helix</keyword>
<dbReference type="PANTHER" id="PTHR21522">
    <property type="entry name" value="PROTON CHANNEL OTOP"/>
    <property type="match status" value="1"/>
</dbReference>
<comment type="similarity">
    <text evidence="2">Belongs to the otopetrin family.</text>
</comment>
<feature type="transmembrane region" description="Helical" evidence="11">
    <location>
        <begin position="102"/>
        <end position="124"/>
    </location>
</feature>
<sequence>RGSVYSFATLLYAIFVIIFLLVEEISFSDAPENSNKFKSISIFALYMYLVGIGFMLYISIFVIHPSWFNRLLCWLSERGTWKRAQNHIIAPASPNSAEVSSLYLRLGIVFFGSMGVVLFGLLLFSPFRCEIHGLD</sequence>
<dbReference type="GO" id="GO:0015252">
    <property type="term" value="F:proton channel activity"/>
    <property type="evidence" value="ECO:0007669"/>
    <property type="project" value="InterPro"/>
</dbReference>
<keyword evidence="5 11" id="KW-0812">Transmembrane</keyword>
<evidence type="ECO:0000313" key="13">
    <source>
        <dbReference type="Proteomes" id="UP001432322"/>
    </source>
</evidence>
<evidence type="ECO:0000313" key="12">
    <source>
        <dbReference type="EMBL" id="GMT37371.1"/>
    </source>
</evidence>
<keyword evidence="13" id="KW-1185">Reference proteome</keyword>
<protein>
    <recommendedName>
        <fullName evidence="14">NADH dehydrogenase subunit 6</fullName>
    </recommendedName>
</protein>
<dbReference type="AlphaFoldDB" id="A0AAV5X1P5"/>
<evidence type="ECO:0000256" key="2">
    <source>
        <dbReference type="ARBA" id="ARBA00006513"/>
    </source>
</evidence>
<keyword evidence="4" id="KW-1003">Cell membrane</keyword>
<keyword evidence="8" id="KW-0406">Ion transport</keyword>
<comment type="subcellular location">
    <subcellularLocation>
        <location evidence="1">Cell membrane</location>
        <topology evidence="1">Multi-pass membrane protein</topology>
    </subcellularLocation>
</comment>
<feature type="transmembrane region" description="Helical" evidence="11">
    <location>
        <begin position="6"/>
        <end position="22"/>
    </location>
</feature>
<evidence type="ECO:0000256" key="1">
    <source>
        <dbReference type="ARBA" id="ARBA00004651"/>
    </source>
</evidence>
<dbReference type="InterPro" id="IPR004878">
    <property type="entry name" value="Otopetrin"/>
</dbReference>
<dbReference type="Proteomes" id="UP001432322">
    <property type="component" value="Unassembled WGS sequence"/>
</dbReference>
<evidence type="ECO:0000256" key="7">
    <source>
        <dbReference type="ARBA" id="ARBA00022989"/>
    </source>
</evidence>
<keyword evidence="6" id="KW-0375">Hydrogen ion transport</keyword>
<evidence type="ECO:0000256" key="11">
    <source>
        <dbReference type="SAM" id="Phobius"/>
    </source>
</evidence>
<organism evidence="12 13">
    <name type="scientific">Pristionchus fissidentatus</name>
    <dbReference type="NCBI Taxonomy" id="1538716"/>
    <lineage>
        <taxon>Eukaryota</taxon>
        <taxon>Metazoa</taxon>
        <taxon>Ecdysozoa</taxon>
        <taxon>Nematoda</taxon>
        <taxon>Chromadorea</taxon>
        <taxon>Rhabditida</taxon>
        <taxon>Rhabditina</taxon>
        <taxon>Diplogasteromorpha</taxon>
        <taxon>Diplogasteroidea</taxon>
        <taxon>Neodiplogasteridae</taxon>
        <taxon>Pristionchus</taxon>
    </lineage>
</organism>
<accession>A0AAV5X1P5</accession>